<accession>A0A382REP2</accession>
<dbReference type="AlphaFoldDB" id="A0A382REP2"/>
<reference evidence="3" key="1">
    <citation type="submission" date="2018-05" db="EMBL/GenBank/DDBJ databases">
        <authorList>
            <person name="Lanie J.A."/>
            <person name="Ng W.-L."/>
            <person name="Kazmierczak K.M."/>
            <person name="Andrzejewski T.M."/>
            <person name="Davidsen T.M."/>
            <person name="Wayne K.J."/>
            <person name="Tettelin H."/>
            <person name="Glass J.I."/>
            <person name="Rusch D."/>
            <person name="Podicherti R."/>
            <person name="Tsui H.-C.T."/>
            <person name="Winkler M.E."/>
        </authorList>
    </citation>
    <scope>NUCLEOTIDE SEQUENCE</scope>
</reference>
<keyword evidence="1" id="KW-0233">DNA recombination</keyword>
<dbReference type="InterPro" id="IPR013762">
    <property type="entry name" value="Integrase-like_cat_sf"/>
</dbReference>
<name>A0A382REP2_9ZZZZ</name>
<dbReference type="GO" id="GO:0006310">
    <property type="term" value="P:DNA recombination"/>
    <property type="evidence" value="ECO:0007669"/>
    <property type="project" value="UniProtKB-KW"/>
</dbReference>
<evidence type="ECO:0000259" key="2">
    <source>
        <dbReference type="PROSITE" id="PS51898"/>
    </source>
</evidence>
<dbReference type="InterPro" id="IPR002104">
    <property type="entry name" value="Integrase_catalytic"/>
</dbReference>
<evidence type="ECO:0000256" key="1">
    <source>
        <dbReference type="ARBA" id="ARBA00023172"/>
    </source>
</evidence>
<sequence>MAAATSQDPGMVPYLALGIFAGVRPEELMRLGWEDITTHGVSINGHKAKTRQRRLITISENLKGWLSLGGDLPPKSRRRRLEALRQASGVPWGHDIMRHSFASYHLAYHGSPDRTAHELGHRDTQMLYRHYRQLVTREAAKAFWAIRP</sequence>
<dbReference type="InterPro" id="IPR011010">
    <property type="entry name" value="DNA_brk_join_enz"/>
</dbReference>
<dbReference type="EMBL" id="UINC01121154">
    <property type="protein sequence ID" value="SVC96106.1"/>
    <property type="molecule type" value="Genomic_DNA"/>
</dbReference>
<dbReference type="SUPFAM" id="SSF56349">
    <property type="entry name" value="DNA breaking-rejoining enzymes"/>
    <property type="match status" value="1"/>
</dbReference>
<organism evidence="3">
    <name type="scientific">marine metagenome</name>
    <dbReference type="NCBI Taxonomy" id="408172"/>
    <lineage>
        <taxon>unclassified sequences</taxon>
        <taxon>metagenomes</taxon>
        <taxon>ecological metagenomes</taxon>
    </lineage>
</organism>
<gene>
    <name evidence="3" type="ORF">METZ01_LOCUS348960</name>
</gene>
<proteinExistence type="predicted"/>
<dbReference type="GO" id="GO:0015074">
    <property type="term" value="P:DNA integration"/>
    <property type="evidence" value="ECO:0007669"/>
    <property type="project" value="InterPro"/>
</dbReference>
<feature type="domain" description="Tyr recombinase" evidence="2">
    <location>
        <begin position="1"/>
        <end position="145"/>
    </location>
</feature>
<evidence type="ECO:0000313" key="3">
    <source>
        <dbReference type="EMBL" id="SVC96106.1"/>
    </source>
</evidence>
<protein>
    <recommendedName>
        <fullName evidence="2">Tyr recombinase domain-containing protein</fullName>
    </recommendedName>
</protein>
<dbReference type="GO" id="GO:0003677">
    <property type="term" value="F:DNA binding"/>
    <property type="evidence" value="ECO:0007669"/>
    <property type="project" value="InterPro"/>
</dbReference>
<dbReference type="PROSITE" id="PS51898">
    <property type="entry name" value="TYR_RECOMBINASE"/>
    <property type="match status" value="1"/>
</dbReference>
<dbReference type="Gene3D" id="1.10.443.10">
    <property type="entry name" value="Intergrase catalytic core"/>
    <property type="match status" value="2"/>
</dbReference>